<evidence type="ECO:0000313" key="9">
    <source>
        <dbReference type="Proteomes" id="UP000185687"/>
    </source>
</evidence>
<evidence type="ECO:0000313" key="8">
    <source>
        <dbReference type="EMBL" id="SIS06008.1"/>
    </source>
</evidence>
<feature type="region of interest" description="Disordered" evidence="6">
    <location>
        <begin position="1"/>
        <end position="27"/>
    </location>
</feature>
<reference evidence="8 9" key="1">
    <citation type="submission" date="2017-01" db="EMBL/GenBank/DDBJ databases">
        <authorList>
            <person name="Mah S.A."/>
            <person name="Swanson W.J."/>
            <person name="Moy G.W."/>
            <person name="Vacquier V.D."/>
        </authorList>
    </citation>
    <scope>NUCLEOTIDE SEQUENCE [LARGE SCALE GENOMIC DNA]</scope>
    <source>
        <strain evidence="8 9">CGMCC 1.8909</strain>
    </source>
</reference>
<keyword evidence="5" id="KW-0175">Coiled coil</keyword>
<evidence type="ECO:0000256" key="4">
    <source>
        <dbReference type="ARBA" id="ARBA00048988"/>
    </source>
</evidence>
<dbReference type="Gene3D" id="3.40.50.300">
    <property type="entry name" value="P-loop containing nucleotide triphosphate hydrolases"/>
    <property type="match status" value="1"/>
</dbReference>
<feature type="domain" description="HTH arsR-type" evidence="7">
    <location>
        <begin position="481"/>
        <end position="582"/>
    </location>
</feature>
<protein>
    <recommendedName>
        <fullName evidence="7">HTH arsR-type domain-containing protein</fullName>
    </recommendedName>
</protein>
<dbReference type="InterPro" id="IPR011991">
    <property type="entry name" value="ArsR-like_HTH"/>
</dbReference>
<dbReference type="SMART" id="SM00418">
    <property type="entry name" value="HTH_ARSR"/>
    <property type="match status" value="1"/>
</dbReference>
<dbReference type="Gene3D" id="1.10.10.10">
    <property type="entry name" value="Winged helix-like DNA-binding domain superfamily/Winged helix DNA-binding domain"/>
    <property type="match status" value="1"/>
</dbReference>
<evidence type="ECO:0000259" key="7">
    <source>
        <dbReference type="PROSITE" id="PS50987"/>
    </source>
</evidence>
<dbReference type="OrthoDB" id="242625at2157"/>
<name>A0A1N7G0A7_9EURY</name>
<gene>
    <name evidence="8" type="ORF">SAMN05421809_3629</name>
</gene>
<comment type="similarity">
    <text evidence="1">Belongs to the HerA family.</text>
</comment>
<feature type="coiled-coil region" evidence="5">
    <location>
        <begin position="298"/>
        <end position="476"/>
    </location>
</feature>
<dbReference type="InterPro" id="IPR001845">
    <property type="entry name" value="HTH_ArsR_DNA-bd_dom"/>
</dbReference>
<proteinExistence type="inferred from homology"/>
<dbReference type="CDD" id="cd00090">
    <property type="entry name" value="HTH_ARSR"/>
    <property type="match status" value="1"/>
</dbReference>
<dbReference type="Pfam" id="PF01935">
    <property type="entry name" value="DUF87"/>
    <property type="match status" value="1"/>
</dbReference>
<dbReference type="GeneID" id="30957891"/>
<dbReference type="RefSeq" id="WP_083687819.1">
    <property type="nucleotide sequence ID" value="NZ_CP019329.1"/>
</dbReference>
<sequence length="589" mass="66968">MADSTHPSTDRTNTDTPPETEDERIPVGIDGYDLPVVDVLTGRGFITGKSGSGKSNTASVVVEQLLENGFPCLIVDTDGEYYGLKERFEMLHVGADEECDLQVGPEHAQKLATLALEQNVPIILDVSGYLDTDDANSLIRETAHNLFAKEKKLKKPFLLVVEEIHEYVPETSGLDDTGKMLIKIGKRGRKHGLGIVGISQRPADVKKDFITQANWLVWHRLTWENDTKVVGRVADSEYRDAVADLEDGQAFVQADWNGSIDRVQFERKRTFDAGATPGLEEFERPSLKSVSEDLVDELEEISTREQRREDRVAQLEQSLDAKDERIEDLEQELESARDMTDMAQQFTQALTSTTDEDAESGETIQQQVDEIREQKNEEIRRLRSERDQLQERVDGLESTVTEQTDRIAELEQYEQAVQNLDELREGVARMADALSMGIDDGTDKYRQKLERKDERIDELEATIAKLEQQGYSLDEEFTEKMDFLRHDAVREEIDHAASKTRTKDGHTWDVLSVLVDQDEATTKEITTFVDVSKSSVRSILSKLKDQHVVDARKRGKTPHYSLNIEGMKQIIQQRRKREEMAELKDRVKS</sequence>
<dbReference type="InterPro" id="IPR027417">
    <property type="entry name" value="P-loop_NTPase"/>
</dbReference>
<dbReference type="SUPFAM" id="SSF46785">
    <property type="entry name" value="Winged helix' DNA-binding domain"/>
    <property type="match status" value="1"/>
</dbReference>
<dbReference type="EMBL" id="FTNP01000008">
    <property type="protein sequence ID" value="SIS06008.1"/>
    <property type="molecule type" value="Genomic_DNA"/>
</dbReference>
<comment type="catalytic activity">
    <reaction evidence="3">
        <text>ATP + H2O = ADP + phosphate + H(+)</text>
        <dbReference type="Rhea" id="RHEA:13065"/>
        <dbReference type="ChEBI" id="CHEBI:15377"/>
        <dbReference type="ChEBI" id="CHEBI:15378"/>
        <dbReference type="ChEBI" id="CHEBI:30616"/>
        <dbReference type="ChEBI" id="CHEBI:43474"/>
        <dbReference type="ChEBI" id="CHEBI:456216"/>
        <dbReference type="EC" id="5.6.2.3"/>
    </reaction>
</comment>
<evidence type="ECO:0000256" key="3">
    <source>
        <dbReference type="ARBA" id="ARBA00048954"/>
    </source>
</evidence>
<organism evidence="8 9">
    <name type="scientific">Natronorubrum daqingense</name>
    <dbReference type="NCBI Taxonomy" id="588898"/>
    <lineage>
        <taxon>Archaea</taxon>
        <taxon>Methanobacteriati</taxon>
        <taxon>Methanobacteriota</taxon>
        <taxon>Stenosarchaea group</taxon>
        <taxon>Halobacteria</taxon>
        <taxon>Halobacteriales</taxon>
        <taxon>Natrialbaceae</taxon>
        <taxon>Natronorubrum</taxon>
    </lineage>
</organism>
<dbReference type="GO" id="GO:0003700">
    <property type="term" value="F:DNA-binding transcription factor activity"/>
    <property type="evidence" value="ECO:0007669"/>
    <property type="project" value="InterPro"/>
</dbReference>
<dbReference type="GO" id="GO:0043139">
    <property type="term" value="F:5'-3' DNA helicase activity"/>
    <property type="evidence" value="ECO:0007669"/>
    <property type="project" value="UniProtKB-EC"/>
</dbReference>
<dbReference type="PROSITE" id="PS50987">
    <property type="entry name" value="HTH_ARSR_2"/>
    <property type="match status" value="1"/>
</dbReference>
<keyword evidence="9" id="KW-1185">Reference proteome</keyword>
<dbReference type="InterPro" id="IPR008571">
    <property type="entry name" value="HerA-like"/>
</dbReference>
<accession>A0A1N7G0A7</accession>
<comment type="catalytic activity">
    <reaction evidence="2">
        <text>Couples ATP hydrolysis with the unwinding of duplex DNA by translocating in the 3'-5' direction.</text>
        <dbReference type="EC" id="5.6.2.4"/>
    </reaction>
</comment>
<dbReference type="PANTHER" id="PTHR42957">
    <property type="entry name" value="HELICASE MJ1565-RELATED"/>
    <property type="match status" value="1"/>
</dbReference>
<dbReference type="InterPro" id="IPR002789">
    <property type="entry name" value="HerA_central"/>
</dbReference>
<dbReference type="InterPro" id="IPR036390">
    <property type="entry name" value="WH_DNA-bd_sf"/>
</dbReference>
<dbReference type="PANTHER" id="PTHR42957:SF1">
    <property type="entry name" value="HELICASE MJ1565-RELATED"/>
    <property type="match status" value="1"/>
</dbReference>
<comment type="catalytic activity">
    <reaction evidence="4">
        <text>ATP + H2O = ADP + phosphate + H(+)</text>
        <dbReference type="Rhea" id="RHEA:13065"/>
        <dbReference type="ChEBI" id="CHEBI:15377"/>
        <dbReference type="ChEBI" id="CHEBI:15378"/>
        <dbReference type="ChEBI" id="CHEBI:30616"/>
        <dbReference type="ChEBI" id="CHEBI:43474"/>
        <dbReference type="ChEBI" id="CHEBI:456216"/>
        <dbReference type="EC" id="5.6.2.4"/>
    </reaction>
</comment>
<evidence type="ECO:0000256" key="6">
    <source>
        <dbReference type="SAM" id="MobiDB-lite"/>
    </source>
</evidence>
<dbReference type="InterPro" id="IPR036388">
    <property type="entry name" value="WH-like_DNA-bd_sf"/>
</dbReference>
<evidence type="ECO:0000256" key="2">
    <source>
        <dbReference type="ARBA" id="ARBA00034617"/>
    </source>
</evidence>
<dbReference type="SUPFAM" id="SSF52540">
    <property type="entry name" value="P-loop containing nucleoside triphosphate hydrolases"/>
    <property type="match status" value="1"/>
</dbReference>
<dbReference type="GO" id="GO:0043138">
    <property type="term" value="F:3'-5' DNA helicase activity"/>
    <property type="evidence" value="ECO:0007669"/>
    <property type="project" value="UniProtKB-EC"/>
</dbReference>
<dbReference type="AlphaFoldDB" id="A0A1N7G0A7"/>
<dbReference type="Proteomes" id="UP000185687">
    <property type="component" value="Unassembled WGS sequence"/>
</dbReference>
<evidence type="ECO:0000256" key="5">
    <source>
        <dbReference type="SAM" id="Coils"/>
    </source>
</evidence>
<evidence type="ECO:0000256" key="1">
    <source>
        <dbReference type="ARBA" id="ARBA00007816"/>
    </source>
</evidence>